<dbReference type="SFLD" id="SFLDG00358">
    <property type="entry name" value="Main_(cytGST)"/>
    <property type="match status" value="1"/>
</dbReference>
<protein>
    <submittedName>
        <fullName evidence="3">Glutathione S-transferase family protein</fullName>
    </submittedName>
</protein>
<dbReference type="Pfam" id="PF13410">
    <property type="entry name" value="GST_C_2"/>
    <property type="match status" value="1"/>
</dbReference>
<dbReference type="InterPro" id="IPR036282">
    <property type="entry name" value="Glutathione-S-Trfase_C_sf"/>
</dbReference>
<evidence type="ECO:0000259" key="1">
    <source>
        <dbReference type="PROSITE" id="PS50404"/>
    </source>
</evidence>
<evidence type="ECO:0000313" key="5">
    <source>
        <dbReference type="Proteomes" id="UP000288972"/>
    </source>
</evidence>
<dbReference type="SFLD" id="SFLDS00019">
    <property type="entry name" value="Glutathione_Transferase_(cytos"/>
    <property type="match status" value="1"/>
</dbReference>
<reference evidence="3 5" key="1">
    <citation type="submission" date="2018-06" db="EMBL/GenBank/DDBJ databases">
        <title>Comparative genomics of rhizobia nodulating Arachis hypogaea in China.</title>
        <authorList>
            <person name="Li Y."/>
        </authorList>
    </citation>
    <scope>NUCLEOTIDE SEQUENCE [LARGE SCALE GENOMIC DNA]</scope>
    <source>
        <strain evidence="3 5">CCBAU 51670</strain>
    </source>
</reference>
<dbReference type="SUPFAM" id="SSF52833">
    <property type="entry name" value="Thioredoxin-like"/>
    <property type="match status" value="1"/>
</dbReference>
<dbReference type="Pfam" id="PF02798">
    <property type="entry name" value="GST_N"/>
    <property type="match status" value="1"/>
</dbReference>
<dbReference type="KEGG" id="bgz:XH91_02580"/>
<name>A0AAE6C6E0_9BRAD</name>
<dbReference type="Proteomes" id="UP000288972">
    <property type="component" value="Chromosome"/>
</dbReference>
<feature type="domain" description="GST N-terminal" evidence="1">
    <location>
        <begin position="1"/>
        <end position="79"/>
    </location>
</feature>
<dbReference type="Gene3D" id="1.20.1050.10">
    <property type="match status" value="1"/>
</dbReference>
<dbReference type="PROSITE" id="PS50404">
    <property type="entry name" value="GST_NTER"/>
    <property type="match status" value="1"/>
</dbReference>
<proteinExistence type="predicted"/>
<dbReference type="EMBL" id="RDQZ01000022">
    <property type="protein sequence ID" value="RXH10079.1"/>
    <property type="molecule type" value="Genomic_DNA"/>
</dbReference>
<dbReference type="AlphaFoldDB" id="A0AAE6C6E0"/>
<sequence>MKLYYAETVMPRLACAVAQYVGAPVEYIFLDLTAGEHRRPSYRMLNPQGNVPFFVEGPVTLWEADAICCYLASEFAPELWPAHKVHEIVQWLSWNARCFTHAGAALYFENSVKPQLLHGCPDQSVVERSARSFREYSSLLENHLRSKNFVLGRELTYCDFSIATMLPYAAAAQLPLDEFPHIQNWYHQVASLHAWQHPFPQ</sequence>
<reference evidence="4 6" key="2">
    <citation type="submission" date="2018-10" db="EMBL/GenBank/DDBJ databases">
        <title>Bradyrhizobium sp. nov., effective nodules isolated from peanut in China.</title>
        <authorList>
            <person name="Li Y."/>
        </authorList>
    </citation>
    <scope>NUCLEOTIDE SEQUENCE [LARGE SCALE GENOMIC DNA]</scope>
    <source>
        <strain evidence="4 6">CCBAU 53426</strain>
    </source>
</reference>
<dbReference type="InterPro" id="IPR010987">
    <property type="entry name" value="Glutathione-S-Trfase_C-like"/>
</dbReference>
<dbReference type="Gene3D" id="3.40.30.10">
    <property type="entry name" value="Glutaredoxin"/>
    <property type="match status" value="1"/>
</dbReference>
<organism evidence="3 5">
    <name type="scientific">Bradyrhizobium guangzhouense</name>
    <dbReference type="NCBI Taxonomy" id="1325095"/>
    <lineage>
        <taxon>Bacteria</taxon>
        <taxon>Pseudomonadati</taxon>
        <taxon>Pseudomonadota</taxon>
        <taxon>Alphaproteobacteria</taxon>
        <taxon>Hyphomicrobiales</taxon>
        <taxon>Nitrobacteraceae</taxon>
        <taxon>Bradyrhizobium</taxon>
    </lineage>
</organism>
<accession>A0AAE6C6E0</accession>
<feature type="domain" description="GST C-terminal" evidence="2">
    <location>
        <begin position="81"/>
        <end position="201"/>
    </location>
</feature>
<dbReference type="Proteomes" id="UP000290401">
    <property type="component" value="Unassembled WGS sequence"/>
</dbReference>
<evidence type="ECO:0000259" key="2">
    <source>
        <dbReference type="PROSITE" id="PS50405"/>
    </source>
</evidence>
<dbReference type="EMBL" id="CP030053">
    <property type="protein sequence ID" value="QAU44351.1"/>
    <property type="molecule type" value="Genomic_DNA"/>
</dbReference>
<keyword evidence="6" id="KW-1185">Reference proteome</keyword>
<dbReference type="PANTHER" id="PTHR44051:SF8">
    <property type="entry name" value="GLUTATHIONE S-TRANSFERASE GSTA"/>
    <property type="match status" value="1"/>
</dbReference>
<evidence type="ECO:0000313" key="6">
    <source>
        <dbReference type="Proteomes" id="UP000290401"/>
    </source>
</evidence>
<dbReference type="InterPro" id="IPR004045">
    <property type="entry name" value="Glutathione_S-Trfase_N"/>
</dbReference>
<dbReference type="InterPro" id="IPR036249">
    <property type="entry name" value="Thioredoxin-like_sf"/>
</dbReference>
<evidence type="ECO:0000313" key="4">
    <source>
        <dbReference type="EMBL" id="RXH10079.1"/>
    </source>
</evidence>
<dbReference type="PANTHER" id="PTHR44051">
    <property type="entry name" value="GLUTATHIONE S-TRANSFERASE-RELATED"/>
    <property type="match status" value="1"/>
</dbReference>
<gene>
    <name evidence="4" type="ORF">EAS56_24400</name>
    <name evidence="3" type="ORF">XH91_02580</name>
</gene>
<dbReference type="RefSeq" id="WP_128949138.1">
    <property type="nucleotide sequence ID" value="NZ_CP030053.1"/>
</dbReference>
<dbReference type="PROSITE" id="PS50405">
    <property type="entry name" value="GST_CTER"/>
    <property type="match status" value="1"/>
</dbReference>
<evidence type="ECO:0000313" key="3">
    <source>
        <dbReference type="EMBL" id="QAU44351.1"/>
    </source>
</evidence>
<dbReference type="SUPFAM" id="SSF47616">
    <property type="entry name" value="GST C-terminal domain-like"/>
    <property type="match status" value="1"/>
</dbReference>
<dbReference type="InterPro" id="IPR040079">
    <property type="entry name" value="Glutathione_S-Trfase"/>
</dbReference>